<dbReference type="EMBL" id="BONI01000025">
    <property type="protein sequence ID" value="GIG06612.1"/>
    <property type="molecule type" value="Genomic_DNA"/>
</dbReference>
<dbReference type="AlphaFoldDB" id="A0A8J3KPB1"/>
<keyword evidence="2" id="KW-1185">Reference proteome</keyword>
<dbReference type="Proteomes" id="UP000630887">
    <property type="component" value="Unassembled WGS sequence"/>
</dbReference>
<evidence type="ECO:0000313" key="2">
    <source>
        <dbReference type="Proteomes" id="UP000630887"/>
    </source>
</evidence>
<protein>
    <submittedName>
        <fullName evidence="1">Uncharacterized protein</fullName>
    </submittedName>
</protein>
<accession>A0A8J3KPB1</accession>
<organism evidence="1 2">
    <name type="scientific">Catellatospora coxensis</name>
    <dbReference type="NCBI Taxonomy" id="310354"/>
    <lineage>
        <taxon>Bacteria</taxon>
        <taxon>Bacillati</taxon>
        <taxon>Actinomycetota</taxon>
        <taxon>Actinomycetes</taxon>
        <taxon>Micromonosporales</taxon>
        <taxon>Micromonosporaceae</taxon>
        <taxon>Catellatospora</taxon>
    </lineage>
</organism>
<proteinExistence type="predicted"/>
<comment type="caution">
    <text evidence="1">The sequence shown here is derived from an EMBL/GenBank/DDBJ whole genome shotgun (WGS) entry which is preliminary data.</text>
</comment>
<name>A0A8J3KPB1_9ACTN</name>
<evidence type="ECO:0000313" key="1">
    <source>
        <dbReference type="EMBL" id="GIG06612.1"/>
    </source>
</evidence>
<gene>
    <name evidence="1" type="ORF">Cco03nite_33120</name>
</gene>
<reference evidence="1 2" key="1">
    <citation type="submission" date="2021-01" db="EMBL/GenBank/DDBJ databases">
        <title>Whole genome shotgun sequence of Catellatospora coxensis NBRC 107359.</title>
        <authorList>
            <person name="Komaki H."/>
            <person name="Tamura T."/>
        </authorList>
    </citation>
    <scope>NUCLEOTIDE SEQUENCE [LARGE SCALE GENOMIC DNA]</scope>
    <source>
        <strain evidence="1 2">NBRC 107359</strain>
    </source>
</reference>
<sequence length="123" mass="14283">MLASVFEHMFEQPFGIRTVRFSAEGGRGVERRWAGSLRHGVLSRRVRDNQVLYVVRRDWPYPATHEFVLPRLTEAEAVRAAAGDFRYWRPGPLRPRLSVVQISANDLRIHGRRRDCMAPDCPR</sequence>